<evidence type="ECO:0000256" key="6">
    <source>
        <dbReference type="RuleBase" id="RU004379"/>
    </source>
</evidence>
<evidence type="ECO:0000313" key="8">
    <source>
        <dbReference type="Proteomes" id="UP000255523"/>
    </source>
</evidence>
<keyword evidence="5 6" id="KW-0472">Membrane</keyword>
<feature type="transmembrane region" description="Helical" evidence="6">
    <location>
        <begin position="166"/>
        <end position="185"/>
    </location>
</feature>
<feature type="transmembrane region" description="Helical" evidence="6">
    <location>
        <begin position="110"/>
        <end position="130"/>
    </location>
</feature>
<dbReference type="CDD" id="cd10432">
    <property type="entry name" value="BI-1-like_bacterial"/>
    <property type="match status" value="1"/>
</dbReference>
<reference evidence="7 8" key="1">
    <citation type="submission" date="2018-06" db="EMBL/GenBank/DDBJ databases">
        <authorList>
            <consortium name="Pathogen Informatics"/>
            <person name="Doyle S."/>
        </authorList>
    </citation>
    <scope>NUCLEOTIDE SEQUENCE [LARGE SCALE GENOMIC DNA]</scope>
    <source>
        <strain evidence="7 8">NCTC11087</strain>
    </source>
</reference>
<evidence type="ECO:0000313" key="7">
    <source>
        <dbReference type="EMBL" id="SUO03518.1"/>
    </source>
</evidence>
<proteinExistence type="inferred from homology"/>
<keyword evidence="7" id="KW-0675">Receptor</keyword>
<evidence type="ECO:0000256" key="5">
    <source>
        <dbReference type="ARBA" id="ARBA00023136"/>
    </source>
</evidence>
<protein>
    <submittedName>
        <fullName evidence="7">Integral membrane protein, receptor</fullName>
    </submittedName>
</protein>
<keyword evidence="8" id="KW-1185">Reference proteome</keyword>
<dbReference type="InterPro" id="IPR006214">
    <property type="entry name" value="Bax_inhibitor_1-related"/>
</dbReference>
<evidence type="ECO:0000256" key="3">
    <source>
        <dbReference type="ARBA" id="ARBA00022692"/>
    </source>
</evidence>
<gene>
    <name evidence="7" type="primary">ybhL</name>
    <name evidence="7" type="ORF">NCTC11087_00380</name>
</gene>
<dbReference type="EMBL" id="UHFX01000003">
    <property type="protein sequence ID" value="SUO03518.1"/>
    <property type="molecule type" value="Genomic_DNA"/>
</dbReference>
<sequence>MYQDYEASFYSQNEVKKSVLNSYLWMAIGLMVTAAVSFGLYRSGTFLAIIERSPFLAFGLLIAQIVLVVVFSSQLARNTSAATMKILFLLYSLTLGFSMTSIFYAYSEGVIFVAFLVAALYFLCLVFIGLTTKKDMSRIGSICFTGLIAMIISQVLLSIFHIGMDTRFMCLVGLLLFTGITVWDIQRMNKIMTFNDGSIVSREKLSIYFALELYLDFINIFLYILQLLGMGSSKD</sequence>
<feature type="transmembrane region" description="Helical" evidence="6">
    <location>
        <begin position="205"/>
        <end position="225"/>
    </location>
</feature>
<dbReference type="OrthoDB" id="9793828at2"/>
<evidence type="ECO:0000256" key="4">
    <source>
        <dbReference type="ARBA" id="ARBA00022989"/>
    </source>
</evidence>
<organism evidence="7 8">
    <name type="scientific">Faecalicoccus pleomorphus</name>
    <dbReference type="NCBI Taxonomy" id="1323"/>
    <lineage>
        <taxon>Bacteria</taxon>
        <taxon>Bacillati</taxon>
        <taxon>Bacillota</taxon>
        <taxon>Erysipelotrichia</taxon>
        <taxon>Erysipelotrichales</taxon>
        <taxon>Erysipelotrichaceae</taxon>
        <taxon>Faecalicoccus</taxon>
    </lineage>
</organism>
<dbReference type="PANTHER" id="PTHR23291">
    <property type="entry name" value="BAX INHIBITOR-RELATED"/>
    <property type="match status" value="1"/>
</dbReference>
<feature type="transmembrane region" description="Helical" evidence="6">
    <location>
        <begin position="53"/>
        <end position="74"/>
    </location>
</feature>
<dbReference type="AlphaFoldDB" id="A0A380LI36"/>
<feature type="transmembrane region" description="Helical" evidence="6">
    <location>
        <begin position="20"/>
        <end position="41"/>
    </location>
</feature>
<dbReference type="Proteomes" id="UP000255523">
    <property type="component" value="Unassembled WGS sequence"/>
</dbReference>
<keyword evidence="4 6" id="KW-1133">Transmembrane helix</keyword>
<dbReference type="Pfam" id="PF01027">
    <property type="entry name" value="Bax1-I"/>
    <property type="match status" value="1"/>
</dbReference>
<comment type="similarity">
    <text evidence="2 6">Belongs to the BI1 family.</text>
</comment>
<dbReference type="RefSeq" id="WP_022789639.1">
    <property type="nucleotide sequence ID" value="NZ_JACJKL010000012.1"/>
</dbReference>
<feature type="transmembrane region" description="Helical" evidence="6">
    <location>
        <begin position="142"/>
        <end position="160"/>
    </location>
</feature>
<comment type="subcellular location">
    <subcellularLocation>
        <location evidence="1">Membrane</location>
        <topology evidence="1">Multi-pass membrane protein</topology>
    </subcellularLocation>
</comment>
<evidence type="ECO:0000256" key="2">
    <source>
        <dbReference type="ARBA" id="ARBA00010350"/>
    </source>
</evidence>
<keyword evidence="3 6" id="KW-0812">Transmembrane</keyword>
<dbReference type="GeneID" id="77461368"/>
<accession>A0A380LI36</accession>
<evidence type="ECO:0000256" key="1">
    <source>
        <dbReference type="ARBA" id="ARBA00004141"/>
    </source>
</evidence>
<dbReference type="PANTHER" id="PTHR23291:SF50">
    <property type="entry name" value="PROTEIN LIFEGUARD 4"/>
    <property type="match status" value="1"/>
</dbReference>
<feature type="transmembrane region" description="Helical" evidence="6">
    <location>
        <begin position="86"/>
        <end position="104"/>
    </location>
</feature>
<dbReference type="GO" id="GO:0005886">
    <property type="term" value="C:plasma membrane"/>
    <property type="evidence" value="ECO:0007669"/>
    <property type="project" value="TreeGrafter"/>
</dbReference>
<name>A0A380LI36_9FIRM</name>